<keyword evidence="12" id="KW-1185">Reference proteome</keyword>
<feature type="active site" description="Proton acceptor" evidence="8">
    <location>
        <position position="320"/>
    </location>
</feature>
<keyword evidence="8" id="KW-0520">NAD</keyword>
<dbReference type="PIRSF" id="PIRSF000099">
    <property type="entry name" value="Histidinol_dh"/>
    <property type="match status" value="1"/>
</dbReference>
<name>A0ABS5PL71_9FIRM</name>
<dbReference type="PRINTS" id="PR00083">
    <property type="entry name" value="HOLDHDRGNASE"/>
</dbReference>
<feature type="binding site" evidence="8">
    <location>
        <position position="254"/>
    </location>
    <ligand>
        <name>substrate</name>
    </ligand>
</feature>
<keyword evidence="6 8" id="KW-0560">Oxidoreductase</keyword>
<gene>
    <name evidence="8 11" type="primary">hisD</name>
    <name evidence="11" type="ORF">KHM83_02915</name>
</gene>
<comment type="catalytic activity">
    <reaction evidence="7 8">
        <text>L-histidinol + 2 NAD(+) + H2O = L-histidine + 2 NADH + 3 H(+)</text>
        <dbReference type="Rhea" id="RHEA:20641"/>
        <dbReference type="ChEBI" id="CHEBI:15377"/>
        <dbReference type="ChEBI" id="CHEBI:15378"/>
        <dbReference type="ChEBI" id="CHEBI:57540"/>
        <dbReference type="ChEBI" id="CHEBI:57595"/>
        <dbReference type="ChEBI" id="CHEBI:57699"/>
        <dbReference type="ChEBI" id="CHEBI:57945"/>
        <dbReference type="EC" id="1.1.1.23"/>
    </reaction>
</comment>
<evidence type="ECO:0000256" key="9">
    <source>
        <dbReference type="PIRNR" id="PIRNR000099"/>
    </source>
</evidence>
<comment type="cofactor">
    <cofactor evidence="8">
        <name>Zn(2+)</name>
        <dbReference type="ChEBI" id="CHEBI:29105"/>
    </cofactor>
    <text evidence="8">Binds 1 zinc ion per subunit.</text>
</comment>
<feature type="binding site" evidence="8">
    <location>
        <position position="407"/>
    </location>
    <ligand>
        <name>substrate</name>
    </ligand>
</feature>
<dbReference type="PANTHER" id="PTHR21256:SF2">
    <property type="entry name" value="HISTIDINE BIOSYNTHESIS TRIFUNCTIONAL PROTEIN"/>
    <property type="match status" value="1"/>
</dbReference>
<dbReference type="Gene3D" id="1.20.5.1300">
    <property type="match status" value="1"/>
</dbReference>
<dbReference type="InterPro" id="IPR016161">
    <property type="entry name" value="Ald_DH/histidinol_DH"/>
</dbReference>
<dbReference type="Pfam" id="PF00815">
    <property type="entry name" value="Histidinol_dh"/>
    <property type="match status" value="1"/>
</dbReference>
<dbReference type="InterPro" id="IPR022695">
    <property type="entry name" value="Histidinol_DH_monofunct"/>
</dbReference>
<dbReference type="PANTHER" id="PTHR21256">
    <property type="entry name" value="HISTIDINOL DEHYDROGENASE HDH"/>
    <property type="match status" value="1"/>
</dbReference>
<dbReference type="SUPFAM" id="SSF53720">
    <property type="entry name" value="ALDH-like"/>
    <property type="match status" value="1"/>
</dbReference>
<feature type="binding site" evidence="8">
    <location>
        <position position="251"/>
    </location>
    <ligand>
        <name>Zn(2+)</name>
        <dbReference type="ChEBI" id="CHEBI:29105"/>
    </ligand>
</feature>
<dbReference type="InterPro" id="IPR001692">
    <property type="entry name" value="Histidinol_DH_CS"/>
</dbReference>
<feature type="binding site" evidence="8">
    <location>
        <position position="229"/>
    </location>
    <ligand>
        <name>substrate</name>
    </ligand>
</feature>
<evidence type="ECO:0000256" key="8">
    <source>
        <dbReference type="HAMAP-Rule" id="MF_01024"/>
    </source>
</evidence>
<comment type="pathway">
    <text evidence="8">Amino-acid biosynthesis; L-histidine biosynthesis; L-histidine from 5-phospho-alpha-D-ribose 1-diphosphate: step 9/9.</text>
</comment>
<evidence type="ECO:0000313" key="12">
    <source>
        <dbReference type="Proteomes" id="UP000746471"/>
    </source>
</evidence>
<evidence type="ECO:0000313" key="11">
    <source>
        <dbReference type="EMBL" id="MBS7525622.1"/>
    </source>
</evidence>
<evidence type="ECO:0000256" key="6">
    <source>
        <dbReference type="ARBA" id="ARBA00023002"/>
    </source>
</evidence>
<accession>A0ABS5PL71</accession>
<dbReference type="Proteomes" id="UP000746471">
    <property type="component" value="Unassembled WGS sequence"/>
</dbReference>
<dbReference type="InterPro" id="IPR012131">
    <property type="entry name" value="Hstdl_DH"/>
</dbReference>
<comment type="similarity">
    <text evidence="2 8 9 10">Belongs to the histidinol dehydrogenase family.</text>
</comment>
<feature type="binding site" evidence="8">
    <location>
        <position position="254"/>
    </location>
    <ligand>
        <name>Zn(2+)</name>
        <dbReference type="ChEBI" id="CHEBI:29105"/>
    </ligand>
</feature>
<keyword evidence="5 8" id="KW-0862">Zinc</keyword>
<feature type="binding site" evidence="8">
    <location>
        <position position="353"/>
    </location>
    <ligand>
        <name>substrate</name>
    </ligand>
</feature>
<proteinExistence type="inferred from homology"/>
<evidence type="ECO:0000256" key="7">
    <source>
        <dbReference type="ARBA" id="ARBA00049489"/>
    </source>
</evidence>
<feature type="binding site" evidence="8">
    <location>
        <position position="412"/>
    </location>
    <ligand>
        <name>substrate</name>
    </ligand>
</feature>
<feature type="binding site" evidence="8">
    <location>
        <position position="353"/>
    </location>
    <ligand>
        <name>Zn(2+)</name>
        <dbReference type="ChEBI" id="CHEBI:29105"/>
    </ligand>
</feature>
<feature type="binding site" evidence="8">
    <location>
        <position position="320"/>
    </location>
    <ligand>
        <name>substrate</name>
    </ligand>
</feature>
<protein>
    <recommendedName>
        <fullName evidence="3 8">Histidinol dehydrogenase</fullName>
        <shortName evidence="8">HDH</shortName>
        <ecNumber evidence="3 8">1.1.1.23</ecNumber>
    </recommendedName>
</protein>
<dbReference type="GO" id="GO:0004399">
    <property type="term" value="F:histidinol dehydrogenase activity"/>
    <property type="evidence" value="ECO:0007669"/>
    <property type="project" value="UniProtKB-EC"/>
</dbReference>
<organism evidence="11 12">
    <name type="scientific">Fusibacter paucivorans</name>
    <dbReference type="NCBI Taxonomy" id="76009"/>
    <lineage>
        <taxon>Bacteria</taxon>
        <taxon>Bacillati</taxon>
        <taxon>Bacillota</taxon>
        <taxon>Clostridia</taxon>
        <taxon>Eubacteriales</taxon>
        <taxon>Eubacteriales Family XII. Incertae Sedis</taxon>
        <taxon>Fusibacter</taxon>
    </lineage>
</organism>
<evidence type="ECO:0000256" key="2">
    <source>
        <dbReference type="ARBA" id="ARBA00010178"/>
    </source>
</evidence>
<keyword evidence="8" id="KW-0028">Amino-acid biosynthesis</keyword>
<keyword evidence="8" id="KW-0368">Histidine biosynthesis</keyword>
<feature type="binding site" evidence="8">
    <location>
        <position position="183"/>
    </location>
    <ligand>
        <name>NAD(+)</name>
        <dbReference type="ChEBI" id="CHEBI:57540"/>
    </ligand>
</feature>
<dbReference type="EMBL" id="JAHBCL010000003">
    <property type="protein sequence ID" value="MBS7525622.1"/>
    <property type="molecule type" value="Genomic_DNA"/>
</dbReference>
<dbReference type="Gene3D" id="3.40.50.1980">
    <property type="entry name" value="Nitrogenase molybdenum iron protein domain"/>
    <property type="match status" value="2"/>
</dbReference>
<comment type="function">
    <text evidence="1 8">Catalyzes the sequential NAD-dependent oxidations of L-histidinol to L-histidinaldehyde and then to L-histidine.</text>
</comment>
<evidence type="ECO:0000256" key="10">
    <source>
        <dbReference type="RuleBase" id="RU004175"/>
    </source>
</evidence>
<evidence type="ECO:0000256" key="4">
    <source>
        <dbReference type="ARBA" id="ARBA00022723"/>
    </source>
</evidence>
<feature type="binding site" evidence="8">
    <location>
        <position position="120"/>
    </location>
    <ligand>
        <name>NAD(+)</name>
        <dbReference type="ChEBI" id="CHEBI:57540"/>
    </ligand>
</feature>
<feature type="active site" description="Proton acceptor" evidence="8">
    <location>
        <position position="319"/>
    </location>
</feature>
<evidence type="ECO:0000256" key="3">
    <source>
        <dbReference type="ARBA" id="ARBA00012965"/>
    </source>
</evidence>
<dbReference type="EC" id="1.1.1.23" evidence="3 8"/>
<feature type="binding site" evidence="8">
    <location>
        <position position="206"/>
    </location>
    <ligand>
        <name>NAD(+)</name>
        <dbReference type="ChEBI" id="CHEBI:57540"/>
    </ligand>
</feature>
<comment type="caution">
    <text evidence="11">The sequence shown here is derived from an EMBL/GenBank/DDBJ whole genome shotgun (WGS) entry which is preliminary data.</text>
</comment>
<feature type="binding site" evidence="8">
    <location>
        <position position="412"/>
    </location>
    <ligand>
        <name>Zn(2+)</name>
        <dbReference type="ChEBI" id="CHEBI:29105"/>
    </ligand>
</feature>
<dbReference type="CDD" id="cd06572">
    <property type="entry name" value="Histidinol_dh"/>
    <property type="match status" value="1"/>
</dbReference>
<evidence type="ECO:0000256" key="1">
    <source>
        <dbReference type="ARBA" id="ARBA00003850"/>
    </source>
</evidence>
<dbReference type="RefSeq" id="WP_213235405.1">
    <property type="nucleotide sequence ID" value="NZ_JAHBCL010000003.1"/>
</dbReference>
<dbReference type="NCBIfam" id="TIGR00069">
    <property type="entry name" value="hisD"/>
    <property type="match status" value="1"/>
</dbReference>
<reference evidence="11 12" key="1">
    <citation type="submission" date="2021-05" db="EMBL/GenBank/DDBJ databases">
        <title>Fusibacter ferrireducens sp. nov., an anaerobic, sulfur- and Fe-reducing bacterium isolated from the mangrove sediment.</title>
        <authorList>
            <person name="Qiu D."/>
        </authorList>
    </citation>
    <scope>NUCLEOTIDE SEQUENCE [LARGE SCALE GENOMIC DNA]</scope>
    <source>
        <strain evidence="11 12">DSM 12116</strain>
    </source>
</reference>
<evidence type="ECO:0000256" key="5">
    <source>
        <dbReference type="ARBA" id="ARBA00022833"/>
    </source>
</evidence>
<feature type="binding site" evidence="8">
    <location>
        <position position="251"/>
    </location>
    <ligand>
        <name>substrate</name>
    </ligand>
</feature>
<keyword evidence="4 8" id="KW-0479">Metal-binding</keyword>
<sequence>MTTYIKRASERPQDDLERLSQTVHDIIANVRKEGDHALIAYNTKFDKNPNPILRVTAEAIQSAYQLVSPALIDDMRRAAANIEAFARAQRDSLKDIDSIEVAPGILLGHRVIPVNACCCYVPGGNYPLFSSALMLIIPAKVAGVKNVFACSPVQKHTGKVAPETLVAMDIAGVNGIYQLGGAQAIAAFAYGTEQVPAVDIIVGPGNQYVTEAKRQCYGQVGIDFVAGPSEVMVIADSTADPNLIAADLLGQSEHDLLAKGILITTDESLALQTIKAVETQLALLDTKAIASASWAEYGEVILVSNLDEAVKLANDWAPEHLELCVEDPDSLMPLLTNYGSLFIGEYSAEVFGDYISGTNHTLPTLKAARYTGGVSVGTFLKTVTHQKLSVEAVKVFGPSAANMAHAEGLSAHASAVEQRLIKLKD</sequence>
<dbReference type="HAMAP" id="MF_01024">
    <property type="entry name" value="HisD"/>
    <property type="match status" value="1"/>
</dbReference>
<dbReference type="PROSITE" id="PS00611">
    <property type="entry name" value="HISOL_DEHYDROGENASE"/>
    <property type="match status" value="1"/>
</dbReference>